<dbReference type="SUPFAM" id="SSF81321">
    <property type="entry name" value="Family A G protein-coupled receptor-like"/>
    <property type="match status" value="1"/>
</dbReference>
<feature type="domain" description="G-protein coupled receptors family 1 profile" evidence="7">
    <location>
        <begin position="67"/>
        <end position="296"/>
    </location>
</feature>
<dbReference type="GO" id="GO:0016020">
    <property type="term" value="C:membrane"/>
    <property type="evidence" value="ECO:0007669"/>
    <property type="project" value="UniProtKB-SubCell"/>
</dbReference>
<evidence type="ECO:0000313" key="9">
    <source>
        <dbReference type="Proteomes" id="UP000708208"/>
    </source>
</evidence>
<dbReference type="Pfam" id="PF00001">
    <property type="entry name" value="7tm_1"/>
    <property type="match status" value="1"/>
</dbReference>
<comment type="subcellular location">
    <subcellularLocation>
        <location evidence="1">Membrane</location>
    </subcellularLocation>
</comment>
<dbReference type="AlphaFoldDB" id="A0A8J2P541"/>
<feature type="transmembrane region" description="Helical" evidence="6">
    <location>
        <begin position="132"/>
        <end position="158"/>
    </location>
</feature>
<keyword evidence="9" id="KW-1185">Reference proteome</keyword>
<dbReference type="PANTHER" id="PTHR46641:SF2">
    <property type="entry name" value="FMRFAMIDE RECEPTOR"/>
    <property type="match status" value="1"/>
</dbReference>
<gene>
    <name evidence="8" type="ORF">AFUS01_LOCUS26317</name>
</gene>
<organism evidence="8 9">
    <name type="scientific">Allacma fusca</name>
    <dbReference type="NCBI Taxonomy" id="39272"/>
    <lineage>
        <taxon>Eukaryota</taxon>
        <taxon>Metazoa</taxon>
        <taxon>Ecdysozoa</taxon>
        <taxon>Arthropoda</taxon>
        <taxon>Hexapoda</taxon>
        <taxon>Collembola</taxon>
        <taxon>Symphypleona</taxon>
        <taxon>Sminthuridae</taxon>
        <taxon>Allacma</taxon>
    </lineage>
</organism>
<sequence>MSDFNEDTATVYSAFSHIYKSGENGGNGSSQLSNSSWLHLSPEDELLFRFVVQGVGITTVGLVGIIGNIFSMMVLSKKRMRSPIGCFLFGLALADFIFVLMGGTLIGIPSFLSYFGGIGDFGIDKPSPSSLILLTPIFFGLAMTSQTASVYFTVAVTTERFIAICYPFKARRMLSLKRAVYMSLGVILFSILYNIPRWWEYDSLEVYDQVTGDFVGYKPIPSKLKNKIPYDVWYINVAYLVLMEVLPTVILCILNVKIYTRIRTANKTRQTLSSSQRHENSLAFMLLVIVAIFLLCNIFPLLERIIKTSLGSENIIEIEYVLLLLLSGPNQRGEILECLCFRRIWIRKTIQFSHFQHKNFTRSSHG</sequence>
<dbReference type="PROSITE" id="PS50262">
    <property type="entry name" value="G_PROTEIN_RECEP_F1_2"/>
    <property type="match status" value="1"/>
</dbReference>
<evidence type="ECO:0000256" key="6">
    <source>
        <dbReference type="SAM" id="Phobius"/>
    </source>
</evidence>
<feature type="transmembrane region" description="Helical" evidence="6">
    <location>
        <begin position="50"/>
        <end position="75"/>
    </location>
</feature>
<feature type="transmembrane region" description="Helical" evidence="6">
    <location>
        <begin position="87"/>
        <end position="112"/>
    </location>
</feature>
<dbReference type="Proteomes" id="UP000708208">
    <property type="component" value="Unassembled WGS sequence"/>
</dbReference>
<dbReference type="CDD" id="cd14978">
    <property type="entry name" value="7tmA_FMRFamide_R-like"/>
    <property type="match status" value="1"/>
</dbReference>
<name>A0A8J2P541_9HEXA</name>
<evidence type="ECO:0000256" key="4">
    <source>
        <dbReference type="ARBA" id="ARBA00022989"/>
    </source>
</evidence>
<dbReference type="InterPro" id="IPR017452">
    <property type="entry name" value="GPCR_Rhodpsn_7TM"/>
</dbReference>
<evidence type="ECO:0000256" key="5">
    <source>
        <dbReference type="ARBA" id="ARBA00023136"/>
    </source>
</evidence>
<keyword evidence="5 6" id="KW-0472">Membrane</keyword>
<dbReference type="OrthoDB" id="10011262at2759"/>
<dbReference type="InterPro" id="IPR000276">
    <property type="entry name" value="GPCR_Rhodpsn"/>
</dbReference>
<accession>A0A8J2P541</accession>
<comment type="similarity">
    <text evidence="2">Belongs to the G-protein coupled receptor 1 family.</text>
</comment>
<dbReference type="GO" id="GO:0004930">
    <property type="term" value="F:G protein-coupled receptor activity"/>
    <property type="evidence" value="ECO:0007669"/>
    <property type="project" value="InterPro"/>
</dbReference>
<feature type="transmembrane region" description="Helical" evidence="6">
    <location>
        <begin position="281"/>
        <end position="302"/>
    </location>
</feature>
<keyword evidence="4 6" id="KW-1133">Transmembrane helix</keyword>
<feature type="transmembrane region" description="Helical" evidence="6">
    <location>
        <begin position="233"/>
        <end position="260"/>
    </location>
</feature>
<reference evidence="8" key="1">
    <citation type="submission" date="2021-06" db="EMBL/GenBank/DDBJ databases">
        <authorList>
            <person name="Hodson N. C."/>
            <person name="Mongue J. A."/>
            <person name="Jaron S. K."/>
        </authorList>
    </citation>
    <scope>NUCLEOTIDE SEQUENCE</scope>
</reference>
<dbReference type="EMBL" id="CAJVCH010349716">
    <property type="protein sequence ID" value="CAG7815651.1"/>
    <property type="molecule type" value="Genomic_DNA"/>
</dbReference>
<evidence type="ECO:0000256" key="1">
    <source>
        <dbReference type="ARBA" id="ARBA00004370"/>
    </source>
</evidence>
<evidence type="ECO:0000256" key="2">
    <source>
        <dbReference type="ARBA" id="ARBA00010663"/>
    </source>
</evidence>
<feature type="transmembrane region" description="Helical" evidence="6">
    <location>
        <begin position="179"/>
        <end position="199"/>
    </location>
</feature>
<evidence type="ECO:0000259" key="7">
    <source>
        <dbReference type="PROSITE" id="PS50262"/>
    </source>
</evidence>
<evidence type="ECO:0000256" key="3">
    <source>
        <dbReference type="ARBA" id="ARBA00022692"/>
    </source>
</evidence>
<comment type="caution">
    <text evidence="8">The sequence shown here is derived from an EMBL/GenBank/DDBJ whole genome shotgun (WGS) entry which is preliminary data.</text>
</comment>
<protein>
    <recommendedName>
        <fullName evidence="7">G-protein coupled receptors family 1 profile domain-containing protein</fullName>
    </recommendedName>
</protein>
<keyword evidence="3 6" id="KW-0812">Transmembrane</keyword>
<proteinExistence type="inferred from homology"/>
<dbReference type="PANTHER" id="PTHR46641">
    <property type="entry name" value="FMRFAMIDE RECEPTOR-RELATED"/>
    <property type="match status" value="1"/>
</dbReference>
<dbReference type="InterPro" id="IPR052954">
    <property type="entry name" value="GPCR-Ligand_Int"/>
</dbReference>
<evidence type="ECO:0000313" key="8">
    <source>
        <dbReference type="EMBL" id="CAG7815651.1"/>
    </source>
</evidence>